<accession>A0A8J6JJE7</accession>
<dbReference type="GO" id="GO:0005737">
    <property type="term" value="C:cytoplasm"/>
    <property type="evidence" value="ECO:0007669"/>
    <property type="project" value="UniProtKB-SubCell"/>
</dbReference>
<evidence type="ECO:0000259" key="9">
    <source>
        <dbReference type="Pfam" id="PF02863"/>
    </source>
</evidence>
<evidence type="ECO:0000259" key="8">
    <source>
        <dbReference type="Pfam" id="PF01316"/>
    </source>
</evidence>
<keyword evidence="4 7" id="KW-0805">Transcription regulation</keyword>
<feature type="domain" description="Arginine repressor C-terminal" evidence="9">
    <location>
        <begin position="80"/>
        <end position="146"/>
    </location>
</feature>
<comment type="caution">
    <text evidence="10">The sequence shown here is derived from an EMBL/GenBank/DDBJ whole genome shotgun (WGS) entry which is preliminary data.</text>
</comment>
<protein>
    <recommendedName>
        <fullName evidence="7">Arginine repressor</fullName>
    </recommendedName>
</protein>
<keyword evidence="7" id="KW-0055">Arginine biosynthesis</keyword>
<comment type="function">
    <text evidence="7">Regulates arginine biosynthesis genes.</text>
</comment>
<dbReference type="UniPathway" id="UPA00068"/>
<dbReference type="InterPro" id="IPR020900">
    <property type="entry name" value="Arg_repress_DNA-bd"/>
</dbReference>
<dbReference type="PANTHER" id="PTHR34471:SF1">
    <property type="entry name" value="ARGININE REPRESSOR"/>
    <property type="match status" value="1"/>
</dbReference>
<dbReference type="InterPro" id="IPR020899">
    <property type="entry name" value="Arg_repress_C"/>
</dbReference>
<name>A0A8J6JJE7_9FIRM</name>
<dbReference type="SUPFAM" id="SSF55252">
    <property type="entry name" value="C-terminal domain of arginine repressor"/>
    <property type="match status" value="1"/>
</dbReference>
<comment type="subcellular location">
    <subcellularLocation>
        <location evidence="1 7">Cytoplasm</location>
    </subcellularLocation>
</comment>
<dbReference type="Gene3D" id="3.30.1360.40">
    <property type="match status" value="1"/>
</dbReference>
<evidence type="ECO:0000256" key="6">
    <source>
        <dbReference type="ARBA" id="ARBA00023163"/>
    </source>
</evidence>
<evidence type="ECO:0000256" key="5">
    <source>
        <dbReference type="ARBA" id="ARBA00023125"/>
    </source>
</evidence>
<evidence type="ECO:0000313" key="10">
    <source>
        <dbReference type="EMBL" id="MBC5735824.1"/>
    </source>
</evidence>
<keyword evidence="7" id="KW-0678">Repressor</keyword>
<dbReference type="InterPro" id="IPR036388">
    <property type="entry name" value="WH-like_DNA-bd_sf"/>
</dbReference>
<dbReference type="GO" id="GO:1900079">
    <property type="term" value="P:regulation of arginine biosynthetic process"/>
    <property type="evidence" value="ECO:0007669"/>
    <property type="project" value="UniProtKB-UniRule"/>
</dbReference>
<proteinExistence type="inferred from homology"/>
<dbReference type="PANTHER" id="PTHR34471">
    <property type="entry name" value="ARGININE REPRESSOR"/>
    <property type="match status" value="1"/>
</dbReference>
<dbReference type="InterPro" id="IPR036390">
    <property type="entry name" value="WH_DNA-bd_sf"/>
</dbReference>
<keyword evidence="7" id="KW-0028">Amino-acid biosynthesis</keyword>
<comment type="similarity">
    <text evidence="2 7">Belongs to the ArgR family.</text>
</comment>
<dbReference type="Pfam" id="PF01316">
    <property type="entry name" value="Arg_repressor"/>
    <property type="match status" value="1"/>
</dbReference>
<dbReference type="SUPFAM" id="SSF46785">
    <property type="entry name" value="Winged helix' DNA-binding domain"/>
    <property type="match status" value="1"/>
</dbReference>
<dbReference type="Gene3D" id="1.10.10.10">
    <property type="entry name" value="Winged helix-like DNA-binding domain superfamily/Winged helix DNA-binding domain"/>
    <property type="match status" value="1"/>
</dbReference>
<dbReference type="PRINTS" id="PR01467">
    <property type="entry name" value="ARGREPRESSOR"/>
</dbReference>
<organism evidence="10 11">
    <name type="scientific">Lawsonibacter faecis</name>
    <dbReference type="NCBI Taxonomy" id="2763052"/>
    <lineage>
        <taxon>Bacteria</taxon>
        <taxon>Bacillati</taxon>
        <taxon>Bacillota</taxon>
        <taxon>Clostridia</taxon>
        <taxon>Eubacteriales</taxon>
        <taxon>Oscillospiraceae</taxon>
        <taxon>Lawsonibacter</taxon>
    </lineage>
</organism>
<dbReference type="GO" id="GO:0003677">
    <property type="term" value="F:DNA binding"/>
    <property type="evidence" value="ECO:0007669"/>
    <property type="project" value="UniProtKB-KW"/>
</dbReference>
<evidence type="ECO:0000256" key="3">
    <source>
        <dbReference type="ARBA" id="ARBA00022490"/>
    </source>
</evidence>
<evidence type="ECO:0000256" key="4">
    <source>
        <dbReference type="ARBA" id="ARBA00023015"/>
    </source>
</evidence>
<gene>
    <name evidence="7" type="primary">argR</name>
    <name evidence="10" type="ORF">H8S62_02205</name>
</gene>
<dbReference type="Pfam" id="PF02863">
    <property type="entry name" value="Arg_repressor_C"/>
    <property type="match status" value="1"/>
</dbReference>
<dbReference type="InterPro" id="IPR036251">
    <property type="entry name" value="Arg_repress_C_sf"/>
</dbReference>
<dbReference type="InterPro" id="IPR001669">
    <property type="entry name" value="Arg_repress"/>
</dbReference>
<dbReference type="AlphaFoldDB" id="A0A8J6JJE7"/>
<reference evidence="10" key="1">
    <citation type="submission" date="2020-08" db="EMBL/GenBank/DDBJ databases">
        <title>Genome public.</title>
        <authorList>
            <person name="Liu C."/>
            <person name="Sun Q."/>
        </authorList>
    </citation>
    <scope>NUCLEOTIDE SEQUENCE</scope>
    <source>
        <strain evidence="10">NSJ-52</strain>
    </source>
</reference>
<dbReference type="Proteomes" id="UP000607645">
    <property type="component" value="Unassembled WGS sequence"/>
</dbReference>
<keyword evidence="5 7" id="KW-0238">DNA-binding</keyword>
<evidence type="ECO:0000256" key="1">
    <source>
        <dbReference type="ARBA" id="ARBA00004496"/>
    </source>
</evidence>
<dbReference type="GO" id="GO:0034618">
    <property type="term" value="F:arginine binding"/>
    <property type="evidence" value="ECO:0007669"/>
    <property type="project" value="InterPro"/>
</dbReference>
<feature type="domain" description="Arginine repressor DNA-binding" evidence="8">
    <location>
        <begin position="2"/>
        <end position="66"/>
    </location>
</feature>
<comment type="pathway">
    <text evidence="7">Amino-acid biosynthesis; L-arginine biosynthesis [regulation].</text>
</comment>
<sequence>MKSKRQEEILRIIEEVDVETQDQLLEHLKERGVSSTQATISRDIKELHLIKELTGFGTYKYVVSERKTSLNFAGRLRTIFKEGVTSFDLAQNIVVIKTMPGLASAACAALDGMEIPDMVGSLAGDDTAMLIMRTSEAAAEFCSEIHKMLK</sequence>
<dbReference type="HAMAP" id="MF_00173">
    <property type="entry name" value="Arg_repressor"/>
    <property type="match status" value="1"/>
</dbReference>
<evidence type="ECO:0000256" key="2">
    <source>
        <dbReference type="ARBA" id="ARBA00008316"/>
    </source>
</evidence>
<dbReference type="EMBL" id="JACOPQ010000002">
    <property type="protein sequence ID" value="MBC5735824.1"/>
    <property type="molecule type" value="Genomic_DNA"/>
</dbReference>
<dbReference type="GO" id="GO:0051259">
    <property type="term" value="P:protein complex oligomerization"/>
    <property type="evidence" value="ECO:0007669"/>
    <property type="project" value="InterPro"/>
</dbReference>
<dbReference type="RefSeq" id="WP_155146520.1">
    <property type="nucleotide sequence ID" value="NZ_JACOPQ010000002.1"/>
</dbReference>
<dbReference type="GO" id="GO:0006526">
    <property type="term" value="P:L-arginine biosynthetic process"/>
    <property type="evidence" value="ECO:0007669"/>
    <property type="project" value="UniProtKB-UniPathway"/>
</dbReference>
<keyword evidence="11" id="KW-1185">Reference proteome</keyword>
<keyword evidence="3 7" id="KW-0963">Cytoplasm</keyword>
<dbReference type="GO" id="GO:0003700">
    <property type="term" value="F:DNA-binding transcription factor activity"/>
    <property type="evidence" value="ECO:0007669"/>
    <property type="project" value="UniProtKB-UniRule"/>
</dbReference>
<keyword evidence="6 7" id="KW-0804">Transcription</keyword>
<evidence type="ECO:0000313" key="11">
    <source>
        <dbReference type="Proteomes" id="UP000607645"/>
    </source>
</evidence>
<evidence type="ECO:0000256" key="7">
    <source>
        <dbReference type="HAMAP-Rule" id="MF_00173"/>
    </source>
</evidence>